<keyword evidence="7" id="KW-1133">Transmembrane helix</keyword>
<keyword evidence="7" id="KW-0645">Protease</keyword>
<evidence type="ECO:0000256" key="2">
    <source>
        <dbReference type="ARBA" id="ARBA00004401"/>
    </source>
</evidence>
<proteinExistence type="inferred from homology"/>
<dbReference type="AlphaFoldDB" id="A0A6H0SIT0"/>
<evidence type="ECO:0000256" key="5">
    <source>
        <dbReference type="ARBA" id="ARBA00022801"/>
    </source>
</evidence>
<dbReference type="InterPro" id="IPR019758">
    <property type="entry name" value="Pept_S26A_signal_pept_1_CS"/>
</dbReference>
<evidence type="ECO:0000259" key="8">
    <source>
        <dbReference type="Pfam" id="PF10502"/>
    </source>
</evidence>
<dbReference type="EMBL" id="CP032549">
    <property type="protein sequence ID" value="QIV86461.1"/>
    <property type="molecule type" value="Genomic_DNA"/>
</dbReference>
<gene>
    <name evidence="9" type="primary">lepB</name>
    <name evidence="9" type="ORF">D3791_04575</name>
</gene>
<dbReference type="Proteomes" id="UP000502331">
    <property type="component" value="Chromosome"/>
</dbReference>
<feature type="transmembrane region" description="Helical" evidence="7">
    <location>
        <begin position="33"/>
        <end position="55"/>
    </location>
</feature>
<protein>
    <recommendedName>
        <fullName evidence="4 7">Signal peptidase I</fullName>
        <ecNumber evidence="4 7">3.4.21.89</ecNumber>
    </recommendedName>
</protein>
<keyword evidence="7" id="KW-0472">Membrane</keyword>
<feature type="active site" evidence="6">
    <location>
        <position position="138"/>
    </location>
</feature>
<dbReference type="InterPro" id="IPR036286">
    <property type="entry name" value="LexA/Signal_pep-like_sf"/>
</dbReference>
<dbReference type="Pfam" id="PF10502">
    <property type="entry name" value="Peptidase_S26"/>
    <property type="match status" value="1"/>
</dbReference>
<evidence type="ECO:0000313" key="10">
    <source>
        <dbReference type="Proteomes" id="UP000502331"/>
    </source>
</evidence>
<dbReference type="PRINTS" id="PR00727">
    <property type="entry name" value="LEADERPTASE"/>
</dbReference>
<evidence type="ECO:0000256" key="7">
    <source>
        <dbReference type="RuleBase" id="RU362042"/>
    </source>
</evidence>
<sequence>MMSQNSSELMGMPVQRANEGQHDAKRGFLKSPLFHLLAAILVVALFQGFVAKLFVVPTGSMQPTIEIGERIVVDKTAYRYGAGKTPQPSDIVVFKKDVETWESSKGEVQDKSTVKYAIKFVLGDLLGIGPTTNELLVKRVIAVEGQVVRCCSSDSGAMVVDGVPLDEPYVFKDPTTVANKFDCGSDSYSSRCLPTVTVPEGKLLVLGDHRAISDDGATECRSDKEQQSVDCYRWVDRKDVVGKASFKIWPLSSWGPIH</sequence>
<comment type="similarity">
    <text evidence="3 7">Belongs to the peptidase S26 family.</text>
</comment>
<dbReference type="PANTHER" id="PTHR43390">
    <property type="entry name" value="SIGNAL PEPTIDASE I"/>
    <property type="match status" value="1"/>
</dbReference>
<evidence type="ECO:0000256" key="1">
    <source>
        <dbReference type="ARBA" id="ARBA00000677"/>
    </source>
</evidence>
<dbReference type="InterPro" id="IPR019533">
    <property type="entry name" value="Peptidase_S26"/>
</dbReference>
<evidence type="ECO:0000256" key="4">
    <source>
        <dbReference type="ARBA" id="ARBA00013208"/>
    </source>
</evidence>
<dbReference type="EC" id="3.4.21.89" evidence="4 7"/>
<accession>A0A6H0SIT0</accession>
<dbReference type="CDD" id="cd06530">
    <property type="entry name" value="S26_SPase_I"/>
    <property type="match status" value="1"/>
</dbReference>
<comment type="subcellular location">
    <subcellularLocation>
        <location evidence="2">Cell membrane</location>
        <topology evidence="2">Single-pass type II membrane protein</topology>
    </subcellularLocation>
    <subcellularLocation>
        <location evidence="7">Membrane</location>
        <topology evidence="7">Single-pass type II membrane protein</topology>
    </subcellularLocation>
</comment>
<keyword evidence="10" id="KW-1185">Reference proteome</keyword>
<evidence type="ECO:0000256" key="6">
    <source>
        <dbReference type="PIRSR" id="PIRSR600223-1"/>
    </source>
</evidence>
<evidence type="ECO:0000313" key="9">
    <source>
        <dbReference type="EMBL" id="QIV86461.1"/>
    </source>
</evidence>
<dbReference type="SUPFAM" id="SSF51306">
    <property type="entry name" value="LexA/Signal peptidase"/>
    <property type="match status" value="1"/>
</dbReference>
<dbReference type="GO" id="GO:0009003">
    <property type="term" value="F:signal peptidase activity"/>
    <property type="evidence" value="ECO:0007669"/>
    <property type="project" value="UniProtKB-EC"/>
</dbReference>
<dbReference type="NCBIfam" id="TIGR02227">
    <property type="entry name" value="sigpep_I_bact"/>
    <property type="match status" value="1"/>
</dbReference>
<dbReference type="Gene3D" id="2.10.109.10">
    <property type="entry name" value="Umud Fragment, subunit A"/>
    <property type="match status" value="1"/>
</dbReference>
<feature type="active site" evidence="6">
    <location>
        <position position="60"/>
    </location>
</feature>
<organism evidence="9 10">
    <name type="scientific">Glutamicibacter mishrai</name>
    <dbReference type="NCBI Taxonomy" id="1775880"/>
    <lineage>
        <taxon>Bacteria</taxon>
        <taxon>Bacillati</taxon>
        <taxon>Actinomycetota</taxon>
        <taxon>Actinomycetes</taxon>
        <taxon>Micrococcales</taxon>
        <taxon>Micrococcaceae</taxon>
        <taxon>Glutamicibacter</taxon>
    </lineage>
</organism>
<dbReference type="InterPro" id="IPR000223">
    <property type="entry name" value="Pept_S26A_signal_pept_1"/>
</dbReference>
<comment type="catalytic activity">
    <reaction evidence="1 7">
        <text>Cleavage of hydrophobic, N-terminal signal or leader sequences from secreted and periplasmic proteins.</text>
        <dbReference type="EC" id="3.4.21.89"/>
    </reaction>
</comment>
<dbReference type="GO" id="GO:0005886">
    <property type="term" value="C:plasma membrane"/>
    <property type="evidence" value="ECO:0007669"/>
    <property type="project" value="UniProtKB-SubCell"/>
</dbReference>
<dbReference type="PANTHER" id="PTHR43390:SF1">
    <property type="entry name" value="CHLOROPLAST PROCESSING PEPTIDASE"/>
    <property type="match status" value="1"/>
</dbReference>
<reference evidence="9 10" key="1">
    <citation type="submission" date="2018-09" db="EMBL/GenBank/DDBJ databases">
        <title>Glutamicibacter mishrai S5-52T (LMG 29155T = KCTC 39846T).</title>
        <authorList>
            <person name="Das S.K."/>
        </authorList>
    </citation>
    <scope>NUCLEOTIDE SEQUENCE [LARGE SCALE GENOMIC DNA]</scope>
    <source>
        <strain evidence="9 10">S5-52</strain>
    </source>
</reference>
<evidence type="ECO:0000256" key="3">
    <source>
        <dbReference type="ARBA" id="ARBA00009370"/>
    </source>
</evidence>
<keyword evidence="7" id="KW-0812">Transmembrane</keyword>
<dbReference type="GO" id="GO:0004252">
    <property type="term" value="F:serine-type endopeptidase activity"/>
    <property type="evidence" value="ECO:0007669"/>
    <property type="project" value="InterPro"/>
</dbReference>
<keyword evidence="5 7" id="KW-0378">Hydrolase</keyword>
<name>A0A6H0SIT0_9MICC</name>
<dbReference type="PROSITE" id="PS00761">
    <property type="entry name" value="SPASE_I_3"/>
    <property type="match status" value="1"/>
</dbReference>
<dbReference type="GO" id="GO:0006465">
    <property type="term" value="P:signal peptide processing"/>
    <property type="evidence" value="ECO:0007669"/>
    <property type="project" value="InterPro"/>
</dbReference>
<feature type="domain" description="Peptidase S26" evidence="8">
    <location>
        <begin position="36"/>
        <end position="249"/>
    </location>
</feature>